<name>A0AAX4JVY0_9TREE</name>
<evidence type="ECO:0000313" key="3">
    <source>
        <dbReference type="Proteomes" id="UP001355207"/>
    </source>
</evidence>
<accession>A0AAX4JVY0</accession>
<feature type="region of interest" description="Disordered" evidence="1">
    <location>
        <begin position="190"/>
        <end position="214"/>
    </location>
</feature>
<reference evidence="2 3" key="1">
    <citation type="submission" date="2024-01" db="EMBL/GenBank/DDBJ databases">
        <title>Comparative genomics of Cryptococcus and Kwoniella reveals pathogenesis evolution and contrasting modes of karyotype evolution via chromosome fusion or intercentromeric recombination.</title>
        <authorList>
            <person name="Coelho M.A."/>
            <person name="David-Palma M."/>
            <person name="Shea T."/>
            <person name="Bowers K."/>
            <person name="McGinley-Smith S."/>
            <person name="Mohammad A.W."/>
            <person name="Gnirke A."/>
            <person name="Yurkov A.M."/>
            <person name="Nowrousian M."/>
            <person name="Sun S."/>
            <person name="Cuomo C.A."/>
            <person name="Heitman J."/>
        </authorList>
    </citation>
    <scope>NUCLEOTIDE SEQUENCE [LARGE SCALE GENOMIC DNA]</scope>
    <source>
        <strain evidence="2 3">CBS 6074</strain>
    </source>
</reference>
<evidence type="ECO:0000256" key="1">
    <source>
        <dbReference type="SAM" id="MobiDB-lite"/>
    </source>
</evidence>
<dbReference type="EMBL" id="CP144102">
    <property type="protein sequence ID" value="WWC89003.1"/>
    <property type="molecule type" value="Genomic_DNA"/>
</dbReference>
<gene>
    <name evidence="2" type="ORF">L201_003920</name>
</gene>
<dbReference type="Proteomes" id="UP001355207">
    <property type="component" value="Chromosome 5"/>
</dbReference>
<organism evidence="2 3">
    <name type="scientific">Kwoniella dendrophila CBS 6074</name>
    <dbReference type="NCBI Taxonomy" id="1295534"/>
    <lineage>
        <taxon>Eukaryota</taxon>
        <taxon>Fungi</taxon>
        <taxon>Dikarya</taxon>
        <taxon>Basidiomycota</taxon>
        <taxon>Agaricomycotina</taxon>
        <taxon>Tremellomycetes</taxon>
        <taxon>Tremellales</taxon>
        <taxon>Cryptococcaceae</taxon>
        <taxon>Kwoniella</taxon>
    </lineage>
</organism>
<dbReference type="RefSeq" id="XP_066075766.1">
    <property type="nucleotide sequence ID" value="XM_066219669.1"/>
</dbReference>
<protein>
    <submittedName>
        <fullName evidence="2">Uncharacterized protein</fullName>
    </submittedName>
</protein>
<sequence length="316" mass="36109">MQTRSRSRSAGASTVDVAVSRMYSTKPAAFEGLRLMEWRRTTQCMEHPPETCWHHKQLNCKNHSKTTHFTHPLRFPRILGRGLQVGQCKDCVKKGLQCTASGRYDRFYGAFDSDSDEVIVHRIKYKAGIRSIKEGTIDWNGLRDDSDAEVEIFDEVDKIDDDDDEGDGVKISNIELDKIDSLRPPLRSSRKRRRFLDPDSDHESSDSNTLDGCSRSTRSARLRVIISPDITIKTKTLDHPAQEALSIRTREIDTEEEKPNLKVSLRSKNSTWDPALEIKKLQNLVREKDHIISSTNDIVTRLKEEKKAYTAKIGQL</sequence>
<evidence type="ECO:0000313" key="2">
    <source>
        <dbReference type="EMBL" id="WWC89003.1"/>
    </source>
</evidence>
<proteinExistence type="predicted"/>
<keyword evidence="3" id="KW-1185">Reference proteome</keyword>
<dbReference type="AlphaFoldDB" id="A0AAX4JVY0"/>
<dbReference type="GeneID" id="91094590"/>
<feature type="compositionally biased region" description="Basic and acidic residues" evidence="1">
    <location>
        <begin position="195"/>
        <end position="205"/>
    </location>
</feature>